<gene>
    <name evidence="1" type="ORF">NCCP691_09230</name>
</gene>
<dbReference type="Proteomes" id="UP000887222">
    <property type="component" value="Unassembled WGS sequence"/>
</dbReference>
<protein>
    <recommendedName>
        <fullName evidence="3">N-acetyltransferase domain-containing protein</fullName>
    </recommendedName>
</protein>
<sequence>MIIHVRYLGERDLPVLLELERAKWEPGQAADGESLARRIRDYPELSIGAFCGTSGRALASLFMRPVNPAVFSAPTRWAQAALGHEECGSDTHSLFGISLSSSHAEAVEEIFRFFYPRALKAGWRDIFLGSPIPGFRRARLAEPGLPVWRYVHGRKRFHPSLPRDPQLAYYHAKGFREIVSIQQDYFPHPASLDYGVILRCAIPLSRPRRLWRITPMRVLEPLSRLVLTLAG</sequence>
<evidence type="ECO:0000313" key="2">
    <source>
        <dbReference type="Proteomes" id="UP000887222"/>
    </source>
</evidence>
<reference evidence="1 2" key="1">
    <citation type="journal article" date="2022" name="Int. J. Syst. Evol. Microbiol.">
        <title>Noviherbaspirillum aridicola sp. nov., isolated from an arid soil in Pakistan.</title>
        <authorList>
            <person name="Khan I.U."/>
            <person name="Saqib M."/>
            <person name="Amin A."/>
            <person name="Hussain F."/>
            <person name="Li L."/>
            <person name="Liu Y.H."/>
            <person name="Fang B.Z."/>
            <person name="Ahmed I."/>
            <person name="Li W.J."/>
        </authorList>
    </citation>
    <scope>NUCLEOTIDE SEQUENCE [LARGE SCALE GENOMIC DNA]</scope>
    <source>
        <strain evidence="1 2">NCCP-691</strain>
    </source>
</reference>
<dbReference type="EMBL" id="BPMK01000003">
    <property type="protein sequence ID" value="GIZ50909.1"/>
    <property type="molecule type" value="Genomic_DNA"/>
</dbReference>
<keyword evidence="2" id="KW-1185">Reference proteome</keyword>
<evidence type="ECO:0008006" key="3">
    <source>
        <dbReference type="Google" id="ProtNLM"/>
    </source>
</evidence>
<organism evidence="1 2">
    <name type="scientific">Noviherbaspirillum aridicola</name>
    <dbReference type="NCBI Taxonomy" id="2849687"/>
    <lineage>
        <taxon>Bacteria</taxon>
        <taxon>Pseudomonadati</taxon>
        <taxon>Pseudomonadota</taxon>
        <taxon>Betaproteobacteria</taxon>
        <taxon>Burkholderiales</taxon>
        <taxon>Oxalobacteraceae</taxon>
        <taxon>Noviherbaspirillum</taxon>
    </lineage>
</organism>
<dbReference type="Gene3D" id="3.40.630.30">
    <property type="match status" value="1"/>
</dbReference>
<proteinExistence type="predicted"/>
<accession>A0ABQ4Q1C5</accession>
<name>A0ABQ4Q1C5_9BURK</name>
<comment type="caution">
    <text evidence="1">The sequence shown here is derived from an EMBL/GenBank/DDBJ whole genome shotgun (WGS) entry which is preliminary data.</text>
</comment>
<evidence type="ECO:0000313" key="1">
    <source>
        <dbReference type="EMBL" id="GIZ50909.1"/>
    </source>
</evidence>
<dbReference type="RefSeq" id="WP_220807075.1">
    <property type="nucleotide sequence ID" value="NZ_BPMK01000003.1"/>
</dbReference>